<dbReference type="EMBL" id="FNAF01000002">
    <property type="protein sequence ID" value="SDD22814.1"/>
    <property type="molecule type" value="Genomic_DNA"/>
</dbReference>
<dbReference type="Proteomes" id="UP000198995">
    <property type="component" value="Unassembled WGS sequence"/>
</dbReference>
<dbReference type="Pfam" id="PF13331">
    <property type="entry name" value="DUF4093"/>
    <property type="match status" value="1"/>
</dbReference>
<protein>
    <submittedName>
        <fullName evidence="2">RNAse M5</fullName>
    </submittedName>
</protein>
<dbReference type="STRING" id="2741.SAMN04489866_10224"/>
<dbReference type="SUPFAM" id="SSF110455">
    <property type="entry name" value="Toprim domain"/>
    <property type="match status" value="1"/>
</dbReference>
<organism evidence="2 3">
    <name type="scientific">Peptococcus niger</name>
    <dbReference type="NCBI Taxonomy" id="2741"/>
    <lineage>
        <taxon>Bacteria</taxon>
        <taxon>Bacillati</taxon>
        <taxon>Bacillota</taxon>
        <taxon>Clostridia</taxon>
        <taxon>Eubacteriales</taxon>
        <taxon>Peptococcaceae</taxon>
        <taxon>Peptococcus</taxon>
    </lineage>
</organism>
<dbReference type="Gene3D" id="3.40.1360.10">
    <property type="match status" value="1"/>
</dbReference>
<sequence length="181" mass="19029">MLYLQETVIVEGNNDCAAVRRAVSALILQTRGLAAIHQDLDLWAPFAAHGGLVILTDPDGPGRRLRDHITARFPQALQAQLPAADCRGPHGRLGVQFAPPEAIRAALTDAGCHRRQAPPTDTLAALIASGLGGGPAGKQGRRRLCTALGIPMASAPHLAAYLNALDLPVRQALKLLDATPL</sequence>
<dbReference type="PANTHER" id="PTHR39156:SF1">
    <property type="entry name" value="RIBONUCLEASE M5"/>
    <property type="match status" value="1"/>
</dbReference>
<evidence type="ECO:0000313" key="3">
    <source>
        <dbReference type="Proteomes" id="UP000198995"/>
    </source>
</evidence>
<reference evidence="2 3" key="1">
    <citation type="submission" date="2016-10" db="EMBL/GenBank/DDBJ databases">
        <authorList>
            <person name="de Groot N.N."/>
        </authorList>
    </citation>
    <scope>NUCLEOTIDE SEQUENCE [LARGE SCALE GENOMIC DNA]</scope>
    <source>
        <strain evidence="2 3">DSM 20475</strain>
    </source>
</reference>
<accession>A0A1G6T1U5</accession>
<proteinExistence type="predicted"/>
<name>A0A1G6T1U5_PEPNI</name>
<dbReference type="PANTHER" id="PTHR39156">
    <property type="entry name" value="RIBONUCLEASE M5"/>
    <property type="match status" value="1"/>
</dbReference>
<evidence type="ECO:0000259" key="1">
    <source>
        <dbReference type="Pfam" id="PF13331"/>
    </source>
</evidence>
<dbReference type="RefSeq" id="WP_091791056.1">
    <property type="nucleotide sequence ID" value="NZ_FNAF01000002.1"/>
</dbReference>
<dbReference type="AlphaFoldDB" id="A0A1G6T1U5"/>
<dbReference type="GO" id="GO:0043822">
    <property type="term" value="F:ribonuclease M5 activity"/>
    <property type="evidence" value="ECO:0007669"/>
    <property type="project" value="TreeGrafter"/>
</dbReference>
<evidence type="ECO:0000313" key="2">
    <source>
        <dbReference type="EMBL" id="SDD22814.1"/>
    </source>
</evidence>
<feature type="domain" description="Ribonuclease M5 C-terminal" evidence="1">
    <location>
        <begin position="93"/>
        <end position="172"/>
    </location>
</feature>
<dbReference type="GO" id="GO:0006364">
    <property type="term" value="P:rRNA processing"/>
    <property type="evidence" value="ECO:0007669"/>
    <property type="project" value="TreeGrafter"/>
</dbReference>
<gene>
    <name evidence="2" type="ORF">SAMN04489866_10224</name>
</gene>
<dbReference type="InterPro" id="IPR025156">
    <property type="entry name" value="RNase_M5_C"/>
</dbReference>
<keyword evidence="3" id="KW-1185">Reference proteome</keyword>
<dbReference type="OrthoDB" id="9791329at2"/>